<keyword evidence="3" id="KW-0597">Phosphoprotein</keyword>
<dbReference type="GO" id="GO:0000155">
    <property type="term" value="F:phosphorelay sensor kinase activity"/>
    <property type="evidence" value="ECO:0007669"/>
    <property type="project" value="InterPro"/>
</dbReference>
<dbReference type="InterPro" id="IPR005467">
    <property type="entry name" value="His_kinase_dom"/>
</dbReference>
<evidence type="ECO:0000256" key="2">
    <source>
        <dbReference type="ARBA" id="ARBA00012438"/>
    </source>
</evidence>
<dbReference type="OrthoDB" id="9759607at2"/>
<keyword evidence="6" id="KW-0472">Membrane</keyword>
<dbReference type="SUPFAM" id="SSF55785">
    <property type="entry name" value="PYP-like sensor domain (PAS domain)"/>
    <property type="match status" value="1"/>
</dbReference>
<dbReference type="Pfam" id="PF08448">
    <property type="entry name" value="PAS_4"/>
    <property type="match status" value="1"/>
</dbReference>
<gene>
    <name evidence="9" type="ORF">CMV30_03740</name>
</gene>
<evidence type="ECO:0000256" key="3">
    <source>
        <dbReference type="ARBA" id="ARBA00022553"/>
    </source>
</evidence>
<dbReference type="PROSITE" id="PS50109">
    <property type="entry name" value="HIS_KIN"/>
    <property type="match status" value="1"/>
</dbReference>
<dbReference type="KEGG" id="vbh:CMV30_03740"/>
<proteinExistence type="predicted"/>
<evidence type="ECO:0000256" key="1">
    <source>
        <dbReference type="ARBA" id="ARBA00000085"/>
    </source>
</evidence>
<keyword evidence="5" id="KW-0418">Kinase</keyword>
<dbReference type="SMART" id="SM00388">
    <property type="entry name" value="HisKA"/>
    <property type="match status" value="1"/>
</dbReference>
<dbReference type="InterPro" id="IPR050351">
    <property type="entry name" value="BphY/WalK/GraS-like"/>
</dbReference>
<evidence type="ECO:0000256" key="7">
    <source>
        <dbReference type="SAM" id="MobiDB-lite"/>
    </source>
</evidence>
<dbReference type="PANTHER" id="PTHR42878">
    <property type="entry name" value="TWO-COMPONENT HISTIDINE KINASE"/>
    <property type="match status" value="1"/>
</dbReference>
<protein>
    <recommendedName>
        <fullName evidence="2">histidine kinase</fullName>
        <ecNumber evidence="2">2.7.13.3</ecNumber>
    </recommendedName>
</protein>
<accession>A0A290QCT4</accession>
<dbReference type="InterPro" id="IPR013656">
    <property type="entry name" value="PAS_4"/>
</dbReference>
<dbReference type="Proteomes" id="UP000217265">
    <property type="component" value="Chromosome"/>
</dbReference>
<evidence type="ECO:0000256" key="5">
    <source>
        <dbReference type="ARBA" id="ARBA00022777"/>
    </source>
</evidence>
<dbReference type="GO" id="GO:0016020">
    <property type="term" value="C:membrane"/>
    <property type="evidence" value="ECO:0007669"/>
    <property type="project" value="UniProtKB-SubCell"/>
</dbReference>
<dbReference type="GO" id="GO:0007234">
    <property type="term" value="P:osmosensory signaling via phosphorelay pathway"/>
    <property type="evidence" value="ECO:0007669"/>
    <property type="project" value="TreeGrafter"/>
</dbReference>
<dbReference type="SUPFAM" id="SSF55874">
    <property type="entry name" value="ATPase domain of HSP90 chaperone/DNA topoisomerase II/histidine kinase"/>
    <property type="match status" value="1"/>
</dbReference>
<keyword evidence="4" id="KW-0808">Transferase</keyword>
<reference evidence="9 10" key="1">
    <citation type="submission" date="2017-09" db="EMBL/GenBank/DDBJ databases">
        <title>Complete genome sequence of Verrucomicrobial strain HZ-65, isolated from freshwater.</title>
        <authorList>
            <person name="Choi A."/>
        </authorList>
    </citation>
    <scope>NUCLEOTIDE SEQUENCE [LARGE SCALE GENOMIC DNA]</scope>
    <source>
        <strain evidence="9 10">HZ-65</strain>
    </source>
</reference>
<dbReference type="SMART" id="SM00387">
    <property type="entry name" value="HATPase_c"/>
    <property type="match status" value="1"/>
</dbReference>
<feature type="region of interest" description="Disordered" evidence="7">
    <location>
        <begin position="1"/>
        <end position="24"/>
    </location>
</feature>
<dbReference type="EMBL" id="CP023344">
    <property type="protein sequence ID" value="ATC63138.1"/>
    <property type="molecule type" value="Genomic_DNA"/>
</dbReference>
<name>A0A290QCT4_9BACT</name>
<dbReference type="InterPro" id="IPR036890">
    <property type="entry name" value="HATPase_C_sf"/>
</dbReference>
<evidence type="ECO:0000313" key="9">
    <source>
        <dbReference type="EMBL" id="ATC63138.1"/>
    </source>
</evidence>
<evidence type="ECO:0000259" key="8">
    <source>
        <dbReference type="PROSITE" id="PS50109"/>
    </source>
</evidence>
<evidence type="ECO:0000256" key="6">
    <source>
        <dbReference type="ARBA" id="ARBA00023136"/>
    </source>
</evidence>
<dbReference type="PRINTS" id="PR00344">
    <property type="entry name" value="BCTRLSENSOR"/>
</dbReference>
<dbReference type="InterPro" id="IPR003594">
    <property type="entry name" value="HATPase_dom"/>
</dbReference>
<dbReference type="RefSeq" id="WP_096054770.1">
    <property type="nucleotide sequence ID" value="NZ_CP023344.1"/>
</dbReference>
<sequence length="462" mass="51159">MEHDSKSDPAPRSPGTPDNRSAPIIERAPLPIVEVQGTAHTVSYVNQAFCRLLAKTRGELIGNSFDQIVPGGNECLPILDLVYQTGEAHTHAHDEHAEAAPAHWLYAMWPTLDADDRAVGVIIQLTKIANFRRDVTAINEALLISGLRQHELTTDAVMMNAQLETEIGERKLVEAALLVANNKLANQADELELLVVERTEKLRETVADLEGFSYSVAHDMRTPLRGMQGFARILLDDHAGQLSADAHSYLERIESSAGRMDMLIQDVLNYTRVMRSEALLAPVDLDKLVRDIIATYHDWQPPKAELQVEGTLPHVLGHEGFLTQCVSNILSNAVKFVAPGLTPRVRIWAEERSPSSTQVPWPDENGKVPDGWANDGQVVRVWFEDNGIGIAAKDRGRIFRMFERINPAEQFEGTGIGLTIVRKAIQRLGGRIDFESEVGKGSRFWIELKKAPALFGAESKAV</sequence>
<feature type="domain" description="Histidine kinase" evidence="8">
    <location>
        <begin position="215"/>
        <end position="452"/>
    </location>
</feature>
<dbReference type="Pfam" id="PF00512">
    <property type="entry name" value="HisKA"/>
    <property type="match status" value="1"/>
</dbReference>
<organism evidence="9 10">
    <name type="scientific">Nibricoccus aquaticus</name>
    <dbReference type="NCBI Taxonomy" id="2576891"/>
    <lineage>
        <taxon>Bacteria</taxon>
        <taxon>Pseudomonadati</taxon>
        <taxon>Verrucomicrobiota</taxon>
        <taxon>Opitutia</taxon>
        <taxon>Opitutales</taxon>
        <taxon>Opitutaceae</taxon>
        <taxon>Nibricoccus</taxon>
    </lineage>
</organism>
<dbReference type="InterPro" id="IPR035965">
    <property type="entry name" value="PAS-like_dom_sf"/>
</dbReference>
<dbReference type="GO" id="GO:0030295">
    <property type="term" value="F:protein kinase activator activity"/>
    <property type="evidence" value="ECO:0007669"/>
    <property type="project" value="TreeGrafter"/>
</dbReference>
<dbReference type="InterPro" id="IPR000014">
    <property type="entry name" value="PAS"/>
</dbReference>
<dbReference type="CDD" id="cd00130">
    <property type="entry name" value="PAS"/>
    <property type="match status" value="1"/>
</dbReference>
<dbReference type="InterPro" id="IPR004358">
    <property type="entry name" value="Sig_transdc_His_kin-like_C"/>
</dbReference>
<dbReference type="CDD" id="cd00082">
    <property type="entry name" value="HisKA"/>
    <property type="match status" value="1"/>
</dbReference>
<dbReference type="Gene3D" id="1.10.287.130">
    <property type="match status" value="1"/>
</dbReference>
<dbReference type="GO" id="GO:0000156">
    <property type="term" value="F:phosphorelay response regulator activity"/>
    <property type="evidence" value="ECO:0007669"/>
    <property type="project" value="TreeGrafter"/>
</dbReference>
<keyword evidence="10" id="KW-1185">Reference proteome</keyword>
<dbReference type="InterPro" id="IPR003661">
    <property type="entry name" value="HisK_dim/P_dom"/>
</dbReference>
<comment type="catalytic activity">
    <reaction evidence="1">
        <text>ATP + protein L-histidine = ADP + protein N-phospho-L-histidine.</text>
        <dbReference type="EC" id="2.7.13.3"/>
    </reaction>
</comment>
<evidence type="ECO:0000256" key="4">
    <source>
        <dbReference type="ARBA" id="ARBA00022679"/>
    </source>
</evidence>
<dbReference type="Gene3D" id="3.30.450.20">
    <property type="entry name" value="PAS domain"/>
    <property type="match status" value="1"/>
</dbReference>
<evidence type="ECO:0000313" key="10">
    <source>
        <dbReference type="Proteomes" id="UP000217265"/>
    </source>
</evidence>
<dbReference type="Pfam" id="PF02518">
    <property type="entry name" value="HATPase_c"/>
    <property type="match status" value="1"/>
</dbReference>
<dbReference type="SUPFAM" id="SSF47384">
    <property type="entry name" value="Homodimeric domain of signal transducing histidine kinase"/>
    <property type="match status" value="1"/>
</dbReference>
<dbReference type="AlphaFoldDB" id="A0A290QCT4"/>
<dbReference type="Gene3D" id="3.30.565.10">
    <property type="entry name" value="Histidine kinase-like ATPase, C-terminal domain"/>
    <property type="match status" value="1"/>
</dbReference>
<dbReference type="InterPro" id="IPR036097">
    <property type="entry name" value="HisK_dim/P_sf"/>
</dbReference>
<dbReference type="PANTHER" id="PTHR42878:SF15">
    <property type="entry name" value="BACTERIOPHYTOCHROME"/>
    <property type="match status" value="1"/>
</dbReference>
<dbReference type="EC" id="2.7.13.3" evidence="2"/>